<dbReference type="InterPro" id="IPR006176">
    <property type="entry name" value="3-OHacyl-CoA_DH_NAD-bd"/>
</dbReference>
<dbReference type="GO" id="GO:0004300">
    <property type="term" value="F:enoyl-CoA hydratase activity"/>
    <property type="evidence" value="ECO:0007669"/>
    <property type="project" value="TreeGrafter"/>
</dbReference>
<dbReference type="SUPFAM" id="SSF48179">
    <property type="entry name" value="6-phosphogluconate dehydrogenase C-terminal domain-like"/>
    <property type="match status" value="2"/>
</dbReference>
<evidence type="ECO:0000256" key="2">
    <source>
        <dbReference type="ARBA" id="ARBA00023002"/>
    </source>
</evidence>
<feature type="domain" description="3-hydroxyacyl-CoA dehydrogenase NAD binding" evidence="4">
    <location>
        <begin position="132"/>
        <end position="310"/>
    </location>
</feature>
<evidence type="ECO:0000313" key="6">
    <source>
        <dbReference type="Proteomes" id="UP001209878"/>
    </source>
</evidence>
<organism evidence="5 6">
    <name type="scientific">Ridgeia piscesae</name>
    <name type="common">Tubeworm</name>
    <dbReference type="NCBI Taxonomy" id="27915"/>
    <lineage>
        <taxon>Eukaryota</taxon>
        <taxon>Metazoa</taxon>
        <taxon>Spiralia</taxon>
        <taxon>Lophotrochozoa</taxon>
        <taxon>Annelida</taxon>
        <taxon>Polychaeta</taxon>
        <taxon>Sedentaria</taxon>
        <taxon>Canalipalpata</taxon>
        <taxon>Sabellida</taxon>
        <taxon>Siboglinidae</taxon>
        <taxon>Ridgeia</taxon>
    </lineage>
</organism>
<keyword evidence="6" id="KW-1185">Reference proteome</keyword>
<gene>
    <name evidence="5" type="ORF">NP493_291g02008</name>
</gene>
<name>A0AAD9NWW2_RIDPI</name>
<dbReference type="SUPFAM" id="SSF51735">
    <property type="entry name" value="NAD(P)-binding Rossmann-fold domains"/>
    <property type="match status" value="1"/>
</dbReference>
<evidence type="ECO:0000256" key="1">
    <source>
        <dbReference type="ARBA" id="ARBA00005005"/>
    </source>
</evidence>
<dbReference type="InterPro" id="IPR006108">
    <property type="entry name" value="3HC_DH_C"/>
</dbReference>
<dbReference type="GO" id="GO:0016509">
    <property type="term" value="F:long-chain (3S)-3-hydroxyacyl-CoA dehydrogenase (NAD+) activity"/>
    <property type="evidence" value="ECO:0007669"/>
    <property type="project" value="TreeGrafter"/>
</dbReference>
<dbReference type="PANTHER" id="PTHR43612">
    <property type="entry name" value="TRIFUNCTIONAL ENZYME SUBUNIT ALPHA"/>
    <property type="match status" value="1"/>
</dbReference>
<dbReference type="InterPro" id="IPR008927">
    <property type="entry name" value="6-PGluconate_DH-like_C_sf"/>
</dbReference>
<dbReference type="InterPro" id="IPR050136">
    <property type="entry name" value="FA_oxidation_alpha_subunit"/>
</dbReference>
<evidence type="ECO:0000313" key="5">
    <source>
        <dbReference type="EMBL" id="KAK2183945.1"/>
    </source>
</evidence>
<dbReference type="InterPro" id="IPR036291">
    <property type="entry name" value="NAD(P)-bd_dom_sf"/>
</dbReference>
<feature type="domain" description="3-hydroxyacyl-CoA dehydrogenase C-terminal" evidence="3">
    <location>
        <begin position="447"/>
        <end position="525"/>
    </location>
</feature>
<dbReference type="FunFam" id="1.10.1040.50:FF:000002">
    <property type="entry name" value="Trifunctional enzyme subunit alpha, mitochondrial"/>
    <property type="match status" value="1"/>
</dbReference>
<evidence type="ECO:0000259" key="3">
    <source>
        <dbReference type="Pfam" id="PF00725"/>
    </source>
</evidence>
<dbReference type="Gene3D" id="3.40.50.720">
    <property type="entry name" value="NAD(P)-binding Rossmann-like Domain"/>
    <property type="match status" value="1"/>
</dbReference>
<dbReference type="GO" id="GO:0070403">
    <property type="term" value="F:NAD+ binding"/>
    <property type="evidence" value="ECO:0007669"/>
    <property type="project" value="InterPro"/>
</dbReference>
<dbReference type="Pfam" id="PF02737">
    <property type="entry name" value="3HCDH_N"/>
    <property type="match status" value="1"/>
</dbReference>
<protein>
    <recommendedName>
        <fullName evidence="7">Enoyl-CoA hydratase</fullName>
    </recommendedName>
</protein>
<comment type="caution">
    <text evidence="5">The sequence shown here is derived from an EMBL/GenBank/DDBJ whole genome shotgun (WGS) entry which is preliminary data.</text>
</comment>
<dbReference type="EMBL" id="JAODUO010000290">
    <property type="protein sequence ID" value="KAK2183945.1"/>
    <property type="molecule type" value="Genomic_DNA"/>
</dbReference>
<reference evidence="5" key="1">
    <citation type="journal article" date="2023" name="Mol. Biol. Evol.">
        <title>Third-Generation Sequencing Reveals the Adaptive Role of the Epigenome in Three Deep-Sea Polychaetes.</title>
        <authorList>
            <person name="Perez M."/>
            <person name="Aroh O."/>
            <person name="Sun Y."/>
            <person name="Lan Y."/>
            <person name="Juniper S.K."/>
            <person name="Young C.R."/>
            <person name="Angers B."/>
            <person name="Qian P.Y."/>
        </authorList>
    </citation>
    <scope>NUCLEOTIDE SEQUENCE</scope>
    <source>
        <strain evidence="5">R07B-5</strain>
    </source>
</reference>
<evidence type="ECO:0000259" key="4">
    <source>
        <dbReference type="Pfam" id="PF02737"/>
    </source>
</evidence>
<proteinExistence type="predicted"/>
<keyword evidence="2" id="KW-0560">Oxidoreductase</keyword>
<dbReference type="Gene3D" id="3.90.226.10">
    <property type="entry name" value="2-enoyl-CoA Hydratase, Chain A, domain 1"/>
    <property type="match status" value="1"/>
</dbReference>
<dbReference type="Pfam" id="PF00725">
    <property type="entry name" value="3HCDH"/>
    <property type="match status" value="2"/>
</dbReference>
<evidence type="ECO:0008006" key="7">
    <source>
        <dbReference type="Google" id="ProtNLM"/>
    </source>
</evidence>
<dbReference type="FunFam" id="3.40.50.720:FF:000009">
    <property type="entry name" value="Fatty oxidation complex, alpha subunit"/>
    <property type="match status" value="1"/>
</dbReference>
<dbReference type="AlphaFoldDB" id="A0AAD9NWW2"/>
<sequence>MLRQAVPFPDLAKAFFDGDDERVLNLANGKLKKAPRKMSLVDKVMNFALKYPFGRDFLFDKQIRPRVMKQTQGLYPAPLKIIDVVKTGIAEGPKSFSELGMTTESRALIGLFHGQTACKKNRFGKPKKEVKNVAVLGAGLMGAGIAHVSVDKGYNTTLKDMAMDGLMKGQQQIEKGLGLAVKKRKMSEFDKSKILSNLHCTLSYENFSRMDMVIEAVFEDINIKHNVIREVEKYIPENCIFASNTSALPIAQIAEASKRPENVIGMHYFSPVDKMQLLEIITTDKTSKETTAAAVEVGLKQGKTVIVVKDGPGFYTTRCLAAFCAEVLKLLQEGVSPSTIDTMTKKMGFPVGSATLVDEVGIDVAAHIADYMSSVFGERVGFGGQEANLLKELVAAGFLGRKSGKGMFVYDAGKSKTKPENPGALEILKRYSIPAKLETTEDNVRMRLLTKFVNEALLCLQEGILNNPLEGDIGLVFGLGFPPFLGGPFRYTDIVGADTLVRQMEEFQSVYGQSFTPCQLLLDHAKDSSKRFHTK</sequence>
<dbReference type="Gene3D" id="1.10.1040.50">
    <property type="match status" value="1"/>
</dbReference>
<dbReference type="PANTHER" id="PTHR43612:SF3">
    <property type="entry name" value="TRIFUNCTIONAL ENZYME SUBUNIT ALPHA, MITOCHONDRIAL"/>
    <property type="match status" value="1"/>
</dbReference>
<dbReference type="GO" id="GO:0006635">
    <property type="term" value="P:fatty acid beta-oxidation"/>
    <property type="evidence" value="ECO:0007669"/>
    <property type="project" value="UniProtKB-ARBA"/>
</dbReference>
<comment type="pathway">
    <text evidence="1">Lipid metabolism; fatty acid beta-oxidation.</text>
</comment>
<dbReference type="Proteomes" id="UP001209878">
    <property type="component" value="Unassembled WGS sequence"/>
</dbReference>
<feature type="domain" description="3-hydroxyacyl-CoA dehydrogenase C-terminal" evidence="3">
    <location>
        <begin position="313"/>
        <end position="410"/>
    </location>
</feature>
<dbReference type="GO" id="GO:0016507">
    <property type="term" value="C:mitochondrial fatty acid beta-oxidation multienzyme complex"/>
    <property type="evidence" value="ECO:0007669"/>
    <property type="project" value="TreeGrafter"/>
</dbReference>
<accession>A0AAD9NWW2</accession>